<evidence type="ECO:0008006" key="2">
    <source>
        <dbReference type="Google" id="ProtNLM"/>
    </source>
</evidence>
<dbReference type="AlphaFoldDB" id="A0A644WQI5"/>
<accession>A0A644WQI5</accession>
<reference evidence="1" key="1">
    <citation type="submission" date="2019-08" db="EMBL/GenBank/DDBJ databases">
        <authorList>
            <person name="Kucharzyk K."/>
            <person name="Murdoch R.W."/>
            <person name="Higgins S."/>
            <person name="Loffler F."/>
        </authorList>
    </citation>
    <scope>NUCLEOTIDE SEQUENCE</scope>
</reference>
<protein>
    <recommendedName>
        <fullName evidence="2">Lipoprotein</fullName>
    </recommendedName>
</protein>
<sequence>MKNLLVISAILLLSLSACGPSEEKRMDAKEVLDGTLSIISTVNVRDSEYVHCMQYLIREIQSPDLKKNKKKLKAVSDSMNLLEICNDSLQTAVADALKAVEKLRLEKPGFDLLDATDTLLSKYSQISGEVYSDINLKMRKVSLPVKDGEYTVLLKLSFRADSVLNEAVNNFNNESASFSEKYRLKDLK</sequence>
<evidence type="ECO:0000313" key="1">
    <source>
        <dbReference type="EMBL" id="MPM05949.1"/>
    </source>
</evidence>
<proteinExistence type="predicted"/>
<name>A0A644WQI5_9ZZZZ</name>
<organism evidence="1">
    <name type="scientific">bioreactor metagenome</name>
    <dbReference type="NCBI Taxonomy" id="1076179"/>
    <lineage>
        <taxon>unclassified sequences</taxon>
        <taxon>metagenomes</taxon>
        <taxon>ecological metagenomes</taxon>
    </lineage>
</organism>
<dbReference type="EMBL" id="VSSQ01001181">
    <property type="protein sequence ID" value="MPM05949.1"/>
    <property type="molecule type" value="Genomic_DNA"/>
</dbReference>
<dbReference type="PROSITE" id="PS51257">
    <property type="entry name" value="PROKAR_LIPOPROTEIN"/>
    <property type="match status" value="1"/>
</dbReference>
<gene>
    <name evidence="1" type="ORF">SDC9_52244</name>
</gene>
<comment type="caution">
    <text evidence="1">The sequence shown here is derived from an EMBL/GenBank/DDBJ whole genome shotgun (WGS) entry which is preliminary data.</text>
</comment>